<evidence type="ECO:0000313" key="2">
    <source>
        <dbReference type="EMBL" id="KYC46471.1"/>
    </source>
</evidence>
<dbReference type="EMBL" id="LNJC01000051">
    <property type="protein sequence ID" value="KYC49037.1"/>
    <property type="molecule type" value="Genomic_DNA"/>
</dbReference>
<protein>
    <submittedName>
        <fullName evidence="3">Uncharacterized protein</fullName>
    </submittedName>
</protein>
<dbReference type="Proteomes" id="UP000091929">
    <property type="component" value="Unassembled WGS sequence"/>
</dbReference>
<accession>A0A150IVL3</accession>
<dbReference type="EMBL" id="LNGF01000070">
    <property type="protein sequence ID" value="KYC46471.1"/>
    <property type="molecule type" value="Genomic_DNA"/>
</dbReference>
<proteinExistence type="predicted"/>
<dbReference type="Proteomes" id="UP000092403">
    <property type="component" value="Unassembled WGS sequence"/>
</dbReference>
<evidence type="ECO:0000313" key="1">
    <source>
        <dbReference type="EMBL" id="KYC44339.1"/>
    </source>
</evidence>
<sequence>MKNRKFKCYDCNYEWELPHGNGQIGINLSCPKCNSSNVHRLNVGRYGGRRGFCNSSNPNFEKTIIN</sequence>
<accession>A0A150IN61</accession>
<gene>
    <name evidence="1" type="ORF">APG10_01799</name>
    <name evidence="2" type="ORF">APG11_01866</name>
    <name evidence="3" type="ORF">APG12_01713</name>
</gene>
<evidence type="ECO:0000313" key="6">
    <source>
        <dbReference type="Proteomes" id="UP000092403"/>
    </source>
</evidence>
<dbReference type="AlphaFoldDB" id="A0A150IVL3"/>
<name>A0A150IVL3_9EURY</name>
<accession>A0A150IHA8</accession>
<dbReference type="Proteomes" id="UP000092401">
    <property type="component" value="Unassembled WGS sequence"/>
</dbReference>
<evidence type="ECO:0000313" key="3">
    <source>
        <dbReference type="EMBL" id="KYC49037.1"/>
    </source>
</evidence>
<comment type="caution">
    <text evidence="3">The sequence shown here is derived from an EMBL/GenBank/DDBJ whole genome shotgun (WGS) entry which is preliminary data.</text>
</comment>
<evidence type="ECO:0000313" key="4">
    <source>
        <dbReference type="Proteomes" id="UP000091929"/>
    </source>
</evidence>
<dbReference type="EMBL" id="LNGE01000076">
    <property type="protein sequence ID" value="KYC44339.1"/>
    <property type="molecule type" value="Genomic_DNA"/>
</dbReference>
<evidence type="ECO:0000313" key="5">
    <source>
        <dbReference type="Proteomes" id="UP000092401"/>
    </source>
</evidence>
<organism evidence="3 6">
    <name type="scientific">Candidatus Methanofastidiosum methylothiophilum</name>
    <dbReference type="NCBI Taxonomy" id="1705564"/>
    <lineage>
        <taxon>Archaea</taxon>
        <taxon>Methanobacteriati</taxon>
        <taxon>Methanobacteriota</taxon>
        <taxon>Stenosarchaea group</taxon>
        <taxon>Candidatus Methanofastidiosia</taxon>
        <taxon>Candidatus Methanofastidiosales</taxon>
        <taxon>Candidatus Methanofastidiosaceae</taxon>
        <taxon>Candidatus Methanofastidiosum</taxon>
    </lineage>
</organism>
<reference evidence="4 5" key="1">
    <citation type="journal article" date="2016" name="ISME J.">
        <title>Chasing the elusive Euryarchaeota class WSA2: genomes reveal a uniquely fastidious methyl-reducing methanogen.</title>
        <authorList>
            <person name="Nobu M.K."/>
            <person name="Narihiro T."/>
            <person name="Kuroda K."/>
            <person name="Mei R."/>
            <person name="Liu W.T."/>
        </authorList>
    </citation>
    <scope>NUCLEOTIDE SEQUENCE [LARGE SCALE GENOMIC DNA]</scope>
    <source>
        <strain evidence="1">B03fssc0709_Meth_Bin005</strain>
        <strain evidence="2">B15fssc0709_Meth_Bin003</strain>
        <strain evidence="3">BMIXfssc0709_Meth_Bin006</strain>
    </source>
</reference>